<dbReference type="InterPro" id="IPR006530">
    <property type="entry name" value="YD"/>
</dbReference>
<dbReference type="InterPro" id="IPR031325">
    <property type="entry name" value="RHS_repeat"/>
</dbReference>
<dbReference type="KEGG" id="frf:LO80_07730"/>
<dbReference type="RefSeq" id="WP_040010180.1">
    <property type="nucleotide sequence ID" value="NZ_CP009574.1"/>
</dbReference>
<reference evidence="1 2" key="1">
    <citation type="submission" date="2014-10" db="EMBL/GenBank/DDBJ databases">
        <title>Whole genome sequence of Francisella endociliophora strain FSC1006, isolated from a laboratory culture of the marine ciliate Euplotes raikovi.</title>
        <authorList>
            <person name="Granberg M."/>
            <person name="Backman S."/>
            <person name="Lundmark E."/>
            <person name="Nilsson E."/>
            <person name="Karlsson E."/>
            <person name="Thelaus J."/>
            <person name="Ohrman C."/>
            <person name="Larkeryd A."/>
            <person name="Stenberg P."/>
        </authorList>
    </citation>
    <scope>NUCLEOTIDE SEQUENCE [LARGE SCALE GENOMIC DNA]</scope>
    <source>
        <strain evidence="1 2">FSC1006</strain>
    </source>
</reference>
<evidence type="ECO:0000313" key="2">
    <source>
        <dbReference type="Proteomes" id="UP000029672"/>
    </source>
</evidence>
<gene>
    <name evidence="1" type="ORF">LO80_07730</name>
</gene>
<dbReference type="PANTHER" id="PTHR32305">
    <property type="match status" value="1"/>
</dbReference>
<dbReference type="Proteomes" id="UP000029672">
    <property type="component" value="Chromosome"/>
</dbReference>
<dbReference type="AlphaFoldDB" id="A0A097EQM0"/>
<dbReference type="eggNOG" id="COG3209">
    <property type="taxonomic scope" value="Bacteria"/>
</dbReference>
<proteinExistence type="predicted"/>
<dbReference type="HOGENOM" id="CLU_421371_0_0_6"/>
<dbReference type="EMBL" id="CP009574">
    <property type="protein sequence ID" value="AIT09869.1"/>
    <property type="molecule type" value="Genomic_DNA"/>
</dbReference>
<dbReference type="PANTHER" id="PTHR32305:SF15">
    <property type="entry name" value="PROTEIN RHSA-RELATED"/>
    <property type="match status" value="1"/>
</dbReference>
<protein>
    <recommendedName>
        <fullName evidence="3">Type IV secretion protein Rhs</fullName>
    </recommendedName>
</protein>
<dbReference type="STRING" id="1547445.LO80_07730"/>
<name>A0A097EQM0_9GAMM</name>
<sequence length="650" mass="71086">MNINKSILLSAVLISSGFASSHHKTKSSSGDDFSFPPTNDTQIMRYQPETGDYTKEIPIIHTSLDDGLDFNYSLYINDKGNIIVPVPMVIGDEYAGGNRPKTVGFLRGNDGQINTLSFPFGGGFGVANTHYNGTINRNDYSVYSSNGVLYTGSATSGYIYSQHKKSNVMFSYGDATKILRPGTDDNLCSYGITGIYLSEISLSNGYKLNFLTDNKRIYRTNHSGTEVYECTSVFYTGLSDNQGRKWSFEYTRNPYLTIIYPDGRKILSDSISPSEYKFTDINGLIYLGSGNSHSYSGANLDKTLSESFSGNSNKTNNTITNLDGSVDKYSGYPAHGGAWTASPANGTYKEHQKLDQKGNIIYDEVNTWGYNSNNTPYLTKQVITQDGVTTTKEFDGFDKYLFPATMTETSSDGKKRITTTTYVDIPATSTHGQMVLPETITVKDDDDNVIHSTSNSYDSEGYLISSTVDGVKTEFTYDSNGNLASSTDASGNTTKYQSYQYGKPTIVIDPNGGKTTYSYDYRGLVLSKTDPKGNTTKYTYDKAGRPTSVTPPTGYATTYSYSSNGLVTTKKQGNVTTVTTYDGLGREISSQTSASDSSGGIATSNKYDTTANKVYMSYPCSSISQCSTGDIYINDILNRPLQLIKDTSSF</sequence>
<dbReference type="Gene3D" id="2.180.10.10">
    <property type="entry name" value="RHS repeat-associated core"/>
    <property type="match status" value="1"/>
</dbReference>
<evidence type="ECO:0008006" key="3">
    <source>
        <dbReference type="Google" id="ProtNLM"/>
    </source>
</evidence>
<accession>A0A097EQM0</accession>
<dbReference type="OrthoDB" id="5606255at2"/>
<dbReference type="InterPro" id="IPR050708">
    <property type="entry name" value="T6SS_VgrG/RHS"/>
</dbReference>
<keyword evidence="2" id="KW-1185">Reference proteome</keyword>
<dbReference type="NCBIfam" id="TIGR01643">
    <property type="entry name" value="YD_repeat_2x"/>
    <property type="match status" value="2"/>
</dbReference>
<evidence type="ECO:0000313" key="1">
    <source>
        <dbReference type="EMBL" id="AIT09869.1"/>
    </source>
</evidence>
<organism evidence="1 2">
    <name type="scientific">Candidatus Francisella endociliophora</name>
    <dbReference type="NCBI Taxonomy" id="653937"/>
    <lineage>
        <taxon>Bacteria</taxon>
        <taxon>Pseudomonadati</taxon>
        <taxon>Pseudomonadota</taxon>
        <taxon>Gammaproteobacteria</taxon>
        <taxon>Thiotrichales</taxon>
        <taxon>Francisellaceae</taxon>
        <taxon>Francisella</taxon>
    </lineage>
</organism>
<dbReference type="Pfam" id="PF05593">
    <property type="entry name" value="RHS_repeat"/>
    <property type="match status" value="2"/>
</dbReference>